<dbReference type="PANTHER" id="PTHR46499:SF1">
    <property type="entry name" value="QUEUINE TRNA-RIBOSYLTRANSFERASE"/>
    <property type="match status" value="1"/>
</dbReference>
<dbReference type="GO" id="GO:0008270">
    <property type="term" value="F:zinc ion binding"/>
    <property type="evidence" value="ECO:0007669"/>
    <property type="project" value="UniProtKB-UniRule"/>
</dbReference>
<keyword evidence="9" id="KW-1185">Reference proteome</keyword>
<comment type="similarity">
    <text evidence="6">Belongs to the archaeosine tRNA-ribosyltransferase family.</text>
</comment>
<feature type="binding site" evidence="6">
    <location>
        <position position="120"/>
    </location>
    <ligand>
        <name>substrate</name>
    </ligand>
</feature>
<feature type="domain" description="tRNA-guanine(15) transglycosylase-like" evidence="7">
    <location>
        <begin position="14"/>
        <end position="335"/>
    </location>
</feature>
<comment type="catalytic activity">
    <reaction evidence="6">
        <text>guanosine(15) in tRNA + 7-cyano-7-carbaguanine = 7-cyano-7-carbaguanosine(15) in tRNA + guanine</text>
        <dbReference type="Rhea" id="RHEA:43164"/>
        <dbReference type="Rhea" id="RHEA-COMP:10371"/>
        <dbReference type="Rhea" id="RHEA-COMP:10372"/>
        <dbReference type="ChEBI" id="CHEBI:16235"/>
        <dbReference type="ChEBI" id="CHEBI:45075"/>
        <dbReference type="ChEBI" id="CHEBI:74269"/>
        <dbReference type="ChEBI" id="CHEBI:82850"/>
        <dbReference type="EC" id="2.4.2.48"/>
    </reaction>
</comment>
<dbReference type="GO" id="GO:0002099">
    <property type="term" value="P:tRNA wobble guanine modification"/>
    <property type="evidence" value="ECO:0007669"/>
    <property type="project" value="TreeGrafter"/>
</dbReference>
<feature type="binding site" evidence="6">
    <location>
        <position position="274"/>
    </location>
    <ligand>
        <name>Zn(2+)</name>
        <dbReference type="ChEBI" id="CHEBI:29105"/>
    </ligand>
</feature>
<dbReference type="NCBIfam" id="TIGR00449">
    <property type="entry name" value="tgt_general"/>
    <property type="match status" value="1"/>
</dbReference>
<dbReference type="InterPro" id="IPR050076">
    <property type="entry name" value="ArchSynthase1/Queuine_TRR"/>
</dbReference>
<dbReference type="EC" id="2.4.2.48" evidence="6"/>
<evidence type="ECO:0000256" key="4">
    <source>
        <dbReference type="ARBA" id="ARBA00022723"/>
    </source>
</evidence>
<dbReference type="EMBL" id="JH597768">
    <property type="protein sequence ID" value="EHP69477.1"/>
    <property type="molecule type" value="Genomic_DNA"/>
</dbReference>
<dbReference type="GO" id="GO:0005737">
    <property type="term" value="C:cytoplasm"/>
    <property type="evidence" value="ECO:0007669"/>
    <property type="project" value="TreeGrafter"/>
</dbReference>
<dbReference type="Proteomes" id="UP000003980">
    <property type="component" value="Unassembled WGS sequence"/>
</dbReference>
<keyword evidence="1 6" id="KW-0328">Glycosyltransferase</keyword>
<feature type="binding site" evidence="6">
    <location>
        <position position="279"/>
    </location>
    <ligand>
        <name>Zn(2+)</name>
        <dbReference type="ChEBI" id="CHEBI:29105"/>
    </ligand>
</feature>
<sequence>MIGDFEIKEEDLAGRIGIIETRHGKIETPVFFPVINPLKTEIGVNDLVNLGFKNFITNSFILKKNSLADGDIHQKFGDDLIIMTDSGAYQILEYGDINETNRAIVEYQAKIRPDIAVFLDVPTGNKDSWDEAKKTVEITLERGREIIDIVRNNQDIIWVHPIQGGTFLDLVELSAKETAKANDYGMYALGSPTVLMEKYRYSELIEMIHVAKSNVSRGKPFHLFGGGTPQVMPFAVALGVDSFDSASYIIFARDERYLTRERTYRLEELDYFPCSCPVCSKYSPQELRELSKEDREKLLAFHNLWKIREEINATKQAIKEGRLFEYLQQKAFSHPSVYSAFRSLLTLSDYLEKYDPRVKGEVKGLFLFDSSSLARPELVRHVNYVSKLSSRRNEAIIICGDRLKSPFFTDSKVKSIYSKYSKNADIYVAIPFYGLIPVLSSESFPMAQFEAPAHIHGELIEETLTLIKKMLDNKKYSKVSFIECESSVLSHIVSIYPSS</sequence>
<accession>H2C6Q0</accession>
<proteinExistence type="inferred from homology"/>
<dbReference type="Pfam" id="PF01702">
    <property type="entry name" value="TGT"/>
    <property type="match status" value="1"/>
</dbReference>
<dbReference type="InterPro" id="IPR004804">
    <property type="entry name" value="TgtA"/>
</dbReference>
<evidence type="ECO:0000256" key="3">
    <source>
        <dbReference type="ARBA" id="ARBA00022694"/>
    </source>
</evidence>
<evidence type="ECO:0000256" key="2">
    <source>
        <dbReference type="ARBA" id="ARBA00022679"/>
    </source>
</evidence>
<keyword evidence="3 6" id="KW-0819">tRNA processing</keyword>
<dbReference type="OrthoDB" id="6871at2157"/>
<keyword evidence="5 6" id="KW-0862">Zinc</keyword>
<dbReference type="UniPathway" id="UPA00393"/>
<dbReference type="STRING" id="671065.MetMK1DRAFT_00022400"/>
<evidence type="ECO:0000256" key="6">
    <source>
        <dbReference type="HAMAP-Rule" id="MF_01634"/>
    </source>
</evidence>
<dbReference type="Gene3D" id="3.40.50.10630">
    <property type="entry name" value="Uracil-DNA glycosylase-like"/>
    <property type="match status" value="1"/>
</dbReference>
<dbReference type="HAMAP" id="MF_01634">
    <property type="entry name" value="TgtA_arch"/>
    <property type="match status" value="1"/>
</dbReference>
<comment type="function">
    <text evidence="6">Exchanges the guanine residue with 7-cyano-7-deazaguanine (preQ0) at position 15 in the dihydrouridine loop (D-loop) of archaeal tRNAs.</text>
</comment>
<comment type="pathway">
    <text evidence="6">tRNA modification; archaeosine-tRNA biosynthesis.</text>
</comment>
<dbReference type="AlphaFoldDB" id="H2C6Q0"/>
<dbReference type="eggNOG" id="arCOG00989">
    <property type="taxonomic scope" value="Archaea"/>
</dbReference>
<keyword evidence="2 6" id="KW-0808">Transferase</keyword>
<dbReference type="PANTHER" id="PTHR46499">
    <property type="entry name" value="QUEUINE TRNA-RIBOSYLTRANSFERASE"/>
    <property type="match status" value="1"/>
</dbReference>
<evidence type="ECO:0000259" key="7">
    <source>
        <dbReference type="Pfam" id="PF01702"/>
    </source>
</evidence>
<evidence type="ECO:0000256" key="5">
    <source>
        <dbReference type="ARBA" id="ARBA00022833"/>
    </source>
</evidence>
<evidence type="ECO:0000313" key="8">
    <source>
        <dbReference type="EMBL" id="EHP69477.1"/>
    </source>
</evidence>
<organism evidence="8 9">
    <name type="scientific">Metallosphaera yellowstonensis MK1</name>
    <dbReference type="NCBI Taxonomy" id="671065"/>
    <lineage>
        <taxon>Archaea</taxon>
        <taxon>Thermoproteota</taxon>
        <taxon>Thermoprotei</taxon>
        <taxon>Sulfolobales</taxon>
        <taxon>Sulfolobaceae</taxon>
        <taxon>Metallosphaera</taxon>
    </lineage>
</organism>
<feature type="binding site" evidence="6">
    <location>
        <position position="276"/>
    </location>
    <ligand>
        <name>Zn(2+)</name>
        <dbReference type="ChEBI" id="CHEBI:29105"/>
    </ligand>
</feature>
<dbReference type="SUPFAM" id="SSF88802">
    <property type="entry name" value="Pre-PUA domain"/>
    <property type="match status" value="1"/>
</dbReference>
<name>H2C6Q0_9CREN</name>
<dbReference type="Gene3D" id="3.20.20.105">
    <property type="entry name" value="Queuine tRNA-ribosyltransferase-like"/>
    <property type="match status" value="1"/>
</dbReference>
<dbReference type="InterPro" id="IPR002616">
    <property type="entry name" value="tRNA_ribo_trans-like"/>
</dbReference>
<dbReference type="HOGENOM" id="CLU_030083_0_0_2"/>
<gene>
    <name evidence="6" type="primary">tgtA</name>
    <name evidence="8" type="ORF">MetMK1DRAFT_00022400</name>
</gene>
<evidence type="ECO:0000256" key="1">
    <source>
        <dbReference type="ARBA" id="ARBA00022676"/>
    </source>
</evidence>
<feature type="active site" description="Nucleophile" evidence="6">
    <location>
        <position position="85"/>
    </location>
</feature>
<dbReference type="NCBIfam" id="TIGR00432">
    <property type="entry name" value="arcsn_tRNA_tgt"/>
    <property type="match status" value="1"/>
</dbReference>
<dbReference type="GO" id="GO:0016763">
    <property type="term" value="F:pentosyltransferase activity"/>
    <property type="evidence" value="ECO:0007669"/>
    <property type="project" value="UniProtKB-UniRule"/>
</dbReference>
<protein>
    <recommendedName>
        <fullName evidence="6">tRNA-guanine(15) transglycosylase</fullName>
        <ecNumber evidence="6">2.4.2.48</ecNumber>
    </recommendedName>
    <alternativeName>
        <fullName evidence="6">7-cyano-7-deazaguanine tRNA-ribosyltransferase</fullName>
    </alternativeName>
    <alternativeName>
        <fullName evidence="6">Archaeal tRNA-guanine transglycosylase</fullName>
    </alternativeName>
</protein>
<dbReference type="InterPro" id="IPR036511">
    <property type="entry name" value="TGT-like_sf"/>
</dbReference>
<comment type="caution">
    <text evidence="6">Lacks conserved residue(s) required for the propagation of feature annotation.</text>
</comment>
<dbReference type="SUPFAM" id="SSF51713">
    <property type="entry name" value="tRNA-guanine transglycosylase"/>
    <property type="match status" value="1"/>
</dbReference>
<evidence type="ECO:0000313" key="9">
    <source>
        <dbReference type="Proteomes" id="UP000003980"/>
    </source>
</evidence>
<keyword evidence="4 6" id="KW-0479">Metal-binding</keyword>
<dbReference type="RefSeq" id="WP_009073574.1">
    <property type="nucleotide sequence ID" value="NZ_JH597768.1"/>
</dbReference>
<reference evidence="8 9" key="1">
    <citation type="submission" date="2012-01" db="EMBL/GenBank/DDBJ databases">
        <title>Improved High-Quality Draft sequence of Metallosphaera yellowstonensis MK1.</title>
        <authorList>
            <consortium name="US DOE Joint Genome Institute"/>
            <person name="Lucas S."/>
            <person name="Han J."/>
            <person name="Cheng J.-F."/>
            <person name="Goodwin L."/>
            <person name="Pitluck S."/>
            <person name="Peters L."/>
            <person name="Teshima H."/>
            <person name="Detter J.C."/>
            <person name="Han C."/>
            <person name="Tapia R."/>
            <person name="Land M."/>
            <person name="Hauser L."/>
            <person name="Kyrpides N."/>
            <person name="Kozubal M."/>
            <person name="Macur R.E."/>
            <person name="Jay Z."/>
            <person name="Inskeep W."/>
            <person name="Woyke T."/>
        </authorList>
    </citation>
    <scope>NUCLEOTIDE SEQUENCE [LARGE SCALE GENOMIC DNA]</scope>
    <source>
        <strain evidence="8 9">MK1</strain>
    </source>
</reference>
<comment type="cofactor">
    <cofactor evidence="6">
        <name>Zn(2+)</name>
        <dbReference type="ChEBI" id="CHEBI:29105"/>
    </cofactor>
    <text evidence="6">Binds 1 zinc ion per subunit.</text>
</comment>